<evidence type="ECO:0000313" key="1">
    <source>
        <dbReference type="EMBL" id="ORY88144.1"/>
    </source>
</evidence>
<evidence type="ECO:0008006" key="3">
    <source>
        <dbReference type="Google" id="ProtNLM"/>
    </source>
</evidence>
<gene>
    <name evidence="1" type="ORF">BCR35DRAFT_32729</name>
</gene>
<reference evidence="1 2" key="1">
    <citation type="submission" date="2016-07" db="EMBL/GenBank/DDBJ databases">
        <title>Pervasive Adenine N6-methylation of Active Genes in Fungi.</title>
        <authorList>
            <consortium name="DOE Joint Genome Institute"/>
            <person name="Mondo S.J."/>
            <person name="Dannebaum R.O."/>
            <person name="Kuo R.C."/>
            <person name="Labutti K."/>
            <person name="Haridas S."/>
            <person name="Kuo A."/>
            <person name="Salamov A."/>
            <person name="Ahrendt S.R."/>
            <person name="Lipzen A."/>
            <person name="Sullivan W."/>
            <person name="Andreopoulos W.B."/>
            <person name="Clum A."/>
            <person name="Lindquist E."/>
            <person name="Daum C."/>
            <person name="Ramamoorthy G.K."/>
            <person name="Gryganskyi A."/>
            <person name="Culley D."/>
            <person name="Magnuson J.K."/>
            <person name="James T.Y."/>
            <person name="O'Malley M.A."/>
            <person name="Stajich J.E."/>
            <person name="Spatafora J.W."/>
            <person name="Visel A."/>
            <person name="Grigoriev I.V."/>
        </authorList>
    </citation>
    <scope>NUCLEOTIDE SEQUENCE [LARGE SCALE GENOMIC DNA]</scope>
    <source>
        <strain evidence="1 2">62-1032</strain>
    </source>
</reference>
<evidence type="ECO:0000313" key="2">
    <source>
        <dbReference type="Proteomes" id="UP000193467"/>
    </source>
</evidence>
<keyword evidence="2" id="KW-1185">Reference proteome</keyword>
<dbReference type="InParanoid" id="A0A1Y2FXV4"/>
<name>A0A1Y2FXV4_9BASI</name>
<sequence length="172" mass="19363">MASSVDSPAVARASIHSLPLELIQHIIKLAPPPLHSRTFHERYLILRRLALVNSSWSRFAQLELSRHISLDPKSYVALVKALSESSEPDHAGGTSQRRPREPWELAFRVETVRLKGMERPWLVKRVKGIMEYFPNVLELRVGHLMADPRSADCLGPSAFASCECLLLSCETL</sequence>
<proteinExistence type="predicted"/>
<dbReference type="EMBL" id="MCGR01000012">
    <property type="protein sequence ID" value="ORY88144.1"/>
    <property type="molecule type" value="Genomic_DNA"/>
</dbReference>
<comment type="caution">
    <text evidence="1">The sequence shown here is derived from an EMBL/GenBank/DDBJ whole genome shotgun (WGS) entry which is preliminary data.</text>
</comment>
<accession>A0A1Y2FXV4</accession>
<dbReference type="AlphaFoldDB" id="A0A1Y2FXV4"/>
<dbReference type="Proteomes" id="UP000193467">
    <property type="component" value="Unassembled WGS sequence"/>
</dbReference>
<dbReference type="OrthoDB" id="2519531at2759"/>
<organism evidence="1 2">
    <name type="scientific">Leucosporidium creatinivorum</name>
    <dbReference type="NCBI Taxonomy" id="106004"/>
    <lineage>
        <taxon>Eukaryota</taxon>
        <taxon>Fungi</taxon>
        <taxon>Dikarya</taxon>
        <taxon>Basidiomycota</taxon>
        <taxon>Pucciniomycotina</taxon>
        <taxon>Microbotryomycetes</taxon>
        <taxon>Leucosporidiales</taxon>
        <taxon>Leucosporidium</taxon>
    </lineage>
</organism>
<protein>
    <recommendedName>
        <fullName evidence="3">F-box domain-containing protein</fullName>
    </recommendedName>
</protein>